<protein>
    <submittedName>
        <fullName evidence="1">Uncharacterized protein</fullName>
    </submittedName>
</protein>
<comment type="caution">
    <text evidence="1">The sequence shown here is derived from an EMBL/GenBank/DDBJ whole genome shotgun (WGS) entry which is preliminary data.</text>
</comment>
<reference evidence="1 2" key="1">
    <citation type="submission" date="2022-05" db="EMBL/GenBank/DDBJ databases">
        <title>A multi-omics perspective on studying reproductive biology in Daphnia sinensis.</title>
        <authorList>
            <person name="Jia J."/>
        </authorList>
    </citation>
    <scope>NUCLEOTIDE SEQUENCE [LARGE SCALE GENOMIC DNA]</scope>
    <source>
        <strain evidence="1 2">WSL</strain>
    </source>
</reference>
<dbReference type="Proteomes" id="UP000820818">
    <property type="component" value="Linkage Group LG9"/>
</dbReference>
<proteinExistence type="predicted"/>
<name>A0AAD5L104_9CRUS</name>
<evidence type="ECO:0000313" key="1">
    <source>
        <dbReference type="EMBL" id="KAI9553703.1"/>
    </source>
</evidence>
<dbReference type="AlphaFoldDB" id="A0AAD5L104"/>
<organism evidence="1 2">
    <name type="scientific">Daphnia sinensis</name>
    <dbReference type="NCBI Taxonomy" id="1820382"/>
    <lineage>
        <taxon>Eukaryota</taxon>
        <taxon>Metazoa</taxon>
        <taxon>Ecdysozoa</taxon>
        <taxon>Arthropoda</taxon>
        <taxon>Crustacea</taxon>
        <taxon>Branchiopoda</taxon>
        <taxon>Diplostraca</taxon>
        <taxon>Cladocera</taxon>
        <taxon>Anomopoda</taxon>
        <taxon>Daphniidae</taxon>
        <taxon>Daphnia</taxon>
        <taxon>Daphnia similis group</taxon>
    </lineage>
</organism>
<gene>
    <name evidence="1" type="ORF">GHT06_021631</name>
</gene>
<keyword evidence="2" id="KW-1185">Reference proteome</keyword>
<evidence type="ECO:0000313" key="2">
    <source>
        <dbReference type="Proteomes" id="UP000820818"/>
    </source>
</evidence>
<accession>A0AAD5L104</accession>
<sequence>MWAHIDLQRSLAEFGTLHPCSGMLDHTLYSYRNVKSPLLTEVRSLKCKKACNRDEKQCTNCRIDEGKIKYIKMTQAQTVASLTKRLKANQRQIQRFIVYGKNAGLTVQHLRRSIVTLDFKGMYCNSKQVKYMREKE</sequence>
<dbReference type="EMBL" id="WJBH02000009">
    <property type="protein sequence ID" value="KAI9553703.1"/>
    <property type="molecule type" value="Genomic_DNA"/>
</dbReference>